<evidence type="ECO:0000313" key="1">
    <source>
        <dbReference type="EMBL" id="KAK0135664.1"/>
    </source>
</evidence>
<sequence length="387" mass="43669">MSFKPAKSRSLLLKKGKVNDHFRFSLGDTKIPTVSEKPVKSLGKLFTSDLKDTAARQATSDNLNTWLSAVDKSGLPGKFKAWIYHHGILPHLLWPLLMYEFPMTTVEAFERKISSSLHRWLGLPRSLSSIALFGHNTRCGGRKWRAQDAVEQAEARLRHSTLVGTVATCRSGLGSNPKPCYSRARGKERRKLIQEEVRAEVEEACFSRSVGMSKQGVWTNKRQHPTKSSITFVRAGEKCQPSKKTQGGLLTTVRDWQLLVDLGRQLRFPDIIATTTLRPDMVLMSRASKQVVLLELTVPWEDRMEEAQERKRAKYVDLVAECRRNGWKARCKPIEVGCRGFAGKSLHRVLGLLGICGLHRRRAIKNILEASEKASCWLWLKRGEAAA</sequence>
<accession>A0AA47M8V4</accession>
<comment type="caution">
    <text evidence="1">The sequence shown here is derived from an EMBL/GenBank/DDBJ whole genome shotgun (WGS) entry which is preliminary data.</text>
</comment>
<organism evidence="1 2">
    <name type="scientific">Merluccius polli</name>
    <name type="common">Benguela hake</name>
    <name type="synonym">Merluccius cadenati</name>
    <dbReference type="NCBI Taxonomy" id="89951"/>
    <lineage>
        <taxon>Eukaryota</taxon>
        <taxon>Metazoa</taxon>
        <taxon>Chordata</taxon>
        <taxon>Craniata</taxon>
        <taxon>Vertebrata</taxon>
        <taxon>Euteleostomi</taxon>
        <taxon>Actinopterygii</taxon>
        <taxon>Neopterygii</taxon>
        <taxon>Teleostei</taxon>
        <taxon>Neoteleostei</taxon>
        <taxon>Acanthomorphata</taxon>
        <taxon>Zeiogadaria</taxon>
        <taxon>Gadariae</taxon>
        <taxon>Gadiformes</taxon>
        <taxon>Gadoidei</taxon>
        <taxon>Merlucciidae</taxon>
        <taxon>Merluccius</taxon>
    </lineage>
</organism>
<name>A0AA47M8V4_MERPO</name>
<evidence type="ECO:0008006" key="3">
    <source>
        <dbReference type="Google" id="ProtNLM"/>
    </source>
</evidence>
<dbReference type="EMBL" id="JAOPHQ010005412">
    <property type="protein sequence ID" value="KAK0135664.1"/>
    <property type="molecule type" value="Genomic_DNA"/>
</dbReference>
<keyword evidence="2" id="KW-1185">Reference proteome</keyword>
<protein>
    <recommendedName>
        <fullName evidence="3">Reverse transcriptase</fullName>
    </recommendedName>
</protein>
<gene>
    <name evidence="1" type="ORF">N1851_028462</name>
</gene>
<evidence type="ECO:0000313" key="2">
    <source>
        <dbReference type="Proteomes" id="UP001174136"/>
    </source>
</evidence>
<reference evidence="1" key="1">
    <citation type="journal article" date="2023" name="Front. Mar. Sci.">
        <title>A new Merluccius polli reference genome to investigate the effects of global change in West African waters.</title>
        <authorList>
            <person name="Mateo J.L."/>
            <person name="Blanco-Fernandez C."/>
            <person name="Garcia-Vazquez E."/>
            <person name="Machado-Schiaffino G."/>
        </authorList>
    </citation>
    <scope>NUCLEOTIDE SEQUENCE</scope>
    <source>
        <strain evidence="1">C29</strain>
        <tissue evidence="1">Fin</tissue>
    </source>
</reference>
<proteinExistence type="predicted"/>
<dbReference type="Proteomes" id="UP001174136">
    <property type="component" value="Unassembled WGS sequence"/>
</dbReference>
<dbReference type="AlphaFoldDB" id="A0AA47M8V4"/>